<comment type="similarity">
    <text evidence="1">Belongs to the eukaryotic initiation factor 4E family.</text>
</comment>
<dbReference type="Proteomes" id="UP001145021">
    <property type="component" value="Unassembled WGS sequence"/>
</dbReference>
<evidence type="ECO:0000256" key="1">
    <source>
        <dbReference type="RuleBase" id="RU004374"/>
    </source>
</evidence>
<dbReference type="GO" id="GO:0016281">
    <property type="term" value="C:eukaryotic translation initiation factor 4F complex"/>
    <property type="evidence" value="ECO:0007669"/>
    <property type="project" value="TreeGrafter"/>
</dbReference>
<evidence type="ECO:0000313" key="4">
    <source>
        <dbReference type="Proteomes" id="UP001145021"/>
    </source>
</evidence>
<accession>A0A9W8CKZ5</accession>
<sequence>MYTAPSKASAATKITRDANYPPAATKPSKIVQYYKRDKPRSSMIAGSNTANSNGLEEESDSTPWSTSRLFAHARASANAESEEVTQTGIDSATLAQQQQMEVASGTGEAEHPLRFAWTFWFMHRAPGQKIDDYEAAMIKIASFATVERFWAVYSHLKRPDRVPTITDYHMFRQGVRPVWEDPANVNGGKWMVRLRKGLSPRMWEKLAMAVVGDAFCVDDEICGIVLSIRNSEDIISLWNRTALDTKTNAHIRDTMKATMGLPSECIVEYKAHNDSLKDNSSFRNTDIYK</sequence>
<dbReference type="GO" id="GO:0000340">
    <property type="term" value="F:RNA 7-methylguanosine cap binding"/>
    <property type="evidence" value="ECO:0007669"/>
    <property type="project" value="TreeGrafter"/>
</dbReference>
<dbReference type="GO" id="GO:0003743">
    <property type="term" value="F:translation initiation factor activity"/>
    <property type="evidence" value="ECO:0007669"/>
    <property type="project" value="UniProtKB-KW"/>
</dbReference>
<keyword evidence="4" id="KW-1185">Reference proteome</keyword>
<gene>
    <name evidence="3" type="ORF">LPJ64_002435</name>
</gene>
<feature type="region of interest" description="Disordered" evidence="2">
    <location>
        <begin position="1"/>
        <end position="27"/>
    </location>
</feature>
<protein>
    <submittedName>
        <fullName evidence="3">Uncharacterized protein</fullName>
    </submittedName>
</protein>
<keyword evidence="1" id="KW-0648">Protein biosynthesis</keyword>
<evidence type="ECO:0000256" key="2">
    <source>
        <dbReference type="SAM" id="MobiDB-lite"/>
    </source>
</evidence>
<dbReference type="EMBL" id="JANBOH010000077">
    <property type="protein sequence ID" value="KAJ1646056.1"/>
    <property type="molecule type" value="Genomic_DNA"/>
</dbReference>
<dbReference type="PANTHER" id="PTHR11960">
    <property type="entry name" value="EUKARYOTIC TRANSLATION INITIATION FACTOR 4E RELATED"/>
    <property type="match status" value="1"/>
</dbReference>
<dbReference type="InterPro" id="IPR019770">
    <property type="entry name" value="TIF_eIF_4E_CS"/>
</dbReference>
<reference evidence="3" key="1">
    <citation type="submission" date="2022-07" db="EMBL/GenBank/DDBJ databases">
        <title>Phylogenomic reconstructions and comparative analyses of Kickxellomycotina fungi.</title>
        <authorList>
            <person name="Reynolds N.K."/>
            <person name="Stajich J.E."/>
            <person name="Barry K."/>
            <person name="Grigoriev I.V."/>
            <person name="Crous P."/>
            <person name="Smith M.E."/>
        </authorList>
    </citation>
    <scope>NUCLEOTIDE SEQUENCE</scope>
    <source>
        <strain evidence="3">NBRC 105413</strain>
    </source>
</reference>
<dbReference type="SUPFAM" id="SSF55418">
    <property type="entry name" value="eIF4e-like"/>
    <property type="match status" value="1"/>
</dbReference>
<comment type="caution">
    <text evidence="3">The sequence shown here is derived from an EMBL/GenBank/DDBJ whole genome shotgun (WGS) entry which is preliminary data.</text>
</comment>
<dbReference type="AlphaFoldDB" id="A0A9W8CKZ5"/>
<proteinExistence type="inferred from homology"/>
<feature type="region of interest" description="Disordered" evidence="2">
    <location>
        <begin position="41"/>
        <end position="63"/>
    </location>
</feature>
<dbReference type="InterPro" id="IPR001040">
    <property type="entry name" value="TIF_eIF_4E"/>
</dbReference>
<dbReference type="Gene3D" id="3.30.760.10">
    <property type="entry name" value="RNA Cap, Translation Initiation Factor Eif4e"/>
    <property type="match status" value="1"/>
</dbReference>
<dbReference type="Pfam" id="PF01652">
    <property type="entry name" value="IF4E"/>
    <property type="match status" value="1"/>
</dbReference>
<keyword evidence="1" id="KW-0694">RNA-binding</keyword>
<dbReference type="PROSITE" id="PS00813">
    <property type="entry name" value="IF4E"/>
    <property type="match status" value="1"/>
</dbReference>
<evidence type="ECO:0000313" key="3">
    <source>
        <dbReference type="EMBL" id="KAJ1646056.1"/>
    </source>
</evidence>
<dbReference type="InterPro" id="IPR023398">
    <property type="entry name" value="TIF_eIF4e-like"/>
</dbReference>
<organism evidence="3 4">
    <name type="scientific">Coemansia asiatica</name>
    <dbReference type="NCBI Taxonomy" id="1052880"/>
    <lineage>
        <taxon>Eukaryota</taxon>
        <taxon>Fungi</taxon>
        <taxon>Fungi incertae sedis</taxon>
        <taxon>Zoopagomycota</taxon>
        <taxon>Kickxellomycotina</taxon>
        <taxon>Kickxellomycetes</taxon>
        <taxon>Kickxellales</taxon>
        <taxon>Kickxellaceae</taxon>
        <taxon>Coemansia</taxon>
    </lineage>
</organism>
<keyword evidence="1" id="KW-0396">Initiation factor</keyword>
<dbReference type="FunFam" id="3.30.760.10:FF:000043">
    <property type="entry name" value="Predicted protein"/>
    <property type="match status" value="1"/>
</dbReference>
<feature type="compositionally biased region" description="Polar residues" evidence="2">
    <location>
        <begin position="44"/>
        <end position="54"/>
    </location>
</feature>
<dbReference type="PANTHER" id="PTHR11960:SF18">
    <property type="entry name" value="EUKARYOTIC TRANSLATION INITIATION FACTOR 4E HOMOLOGOUS PROTEIN, ISOFORM B"/>
    <property type="match status" value="1"/>
</dbReference>
<name>A0A9W8CKZ5_9FUNG</name>